<evidence type="ECO:0000313" key="1">
    <source>
        <dbReference type="EMBL" id="PTL38910.1"/>
    </source>
</evidence>
<comment type="caution">
    <text evidence="1">The sequence shown here is derived from an EMBL/GenBank/DDBJ whole genome shotgun (WGS) entry which is preliminary data.</text>
</comment>
<organism evidence="1 2">
    <name type="scientific">Alkalicoccus saliphilus</name>
    <dbReference type="NCBI Taxonomy" id="200989"/>
    <lineage>
        <taxon>Bacteria</taxon>
        <taxon>Bacillati</taxon>
        <taxon>Bacillota</taxon>
        <taxon>Bacilli</taxon>
        <taxon>Bacillales</taxon>
        <taxon>Bacillaceae</taxon>
        <taxon>Alkalicoccus</taxon>
    </lineage>
</organism>
<sequence length="89" mass="9436">MFHDSSPFYFCTQKGQGNSPALPKSSFPPCCKAALRSYATVLYLFGKDPASESGIGFQDFGGSTFYILSLPVPGSSIRLIASAPPPHCA</sequence>
<reference evidence="1 2" key="1">
    <citation type="submission" date="2018-03" db="EMBL/GenBank/DDBJ databases">
        <title>Alkalicoccus saliphilus sp. nov., isolated from a mineral pool.</title>
        <authorList>
            <person name="Zhao B."/>
        </authorList>
    </citation>
    <scope>NUCLEOTIDE SEQUENCE [LARGE SCALE GENOMIC DNA]</scope>
    <source>
        <strain evidence="1 2">6AG</strain>
    </source>
</reference>
<dbReference type="Proteomes" id="UP000240509">
    <property type="component" value="Unassembled WGS sequence"/>
</dbReference>
<gene>
    <name evidence="1" type="ORF">C6Y45_08965</name>
</gene>
<name>A0A2T4U695_9BACI</name>
<dbReference type="EMBL" id="PZJJ01000012">
    <property type="protein sequence ID" value="PTL38910.1"/>
    <property type="molecule type" value="Genomic_DNA"/>
</dbReference>
<proteinExistence type="predicted"/>
<evidence type="ECO:0000313" key="2">
    <source>
        <dbReference type="Proteomes" id="UP000240509"/>
    </source>
</evidence>
<protein>
    <submittedName>
        <fullName evidence="1">Uncharacterized protein</fullName>
    </submittedName>
</protein>
<accession>A0A2T4U695</accession>
<keyword evidence="2" id="KW-1185">Reference proteome</keyword>
<dbReference type="AlphaFoldDB" id="A0A2T4U695"/>